<dbReference type="Gene3D" id="2.60.120.920">
    <property type="match status" value="1"/>
</dbReference>
<dbReference type="InterPro" id="IPR043136">
    <property type="entry name" value="B30.2/SPRY_sf"/>
</dbReference>
<dbReference type="InterPro" id="IPR013320">
    <property type="entry name" value="ConA-like_dom_sf"/>
</dbReference>
<name>A0A086KDE3_TOXGO</name>
<dbReference type="GO" id="GO:0000380">
    <property type="term" value="P:alternative mRNA splicing, via spliceosome"/>
    <property type="evidence" value="ECO:0007669"/>
    <property type="project" value="TreeGrafter"/>
</dbReference>
<reference evidence="2 3" key="1">
    <citation type="submission" date="2014-02" db="EMBL/GenBank/DDBJ databases">
        <authorList>
            <person name="Sibley D."/>
            <person name="Venepally P."/>
            <person name="Karamycheva S."/>
            <person name="Hadjithomas M."/>
            <person name="Khan A."/>
            <person name="Brunk B."/>
            <person name="Roos D."/>
            <person name="Caler E."/>
            <person name="Lorenzi H."/>
        </authorList>
    </citation>
    <scope>NUCLEOTIDE SEQUENCE [LARGE SCALE GENOMIC DNA]</scope>
    <source>
        <strain evidence="2 3">GAB2-2007-GAL-DOM2</strain>
    </source>
</reference>
<dbReference type="EMBL" id="AHZU02000600">
    <property type="protein sequence ID" value="KFG42411.1"/>
    <property type="molecule type" value="Genomic_DNA"/>
</dbReference>
<comment type="caution">
    <text evidence="2">The sequence shown here is derived from an EMBL/GenBank/DDBJ whole genome shotgun (WGS) entry which is preliminary data.</text>
</comment>
<dbReference type="InterPro" id="IPR027417">
    <property type="entry name" value="P-loop_NTPase"/>
</dbReference>
<dbReference type="AlphaFoldDB" id="A0A086KDE3"/>
<dbReference type="InterPro" id="IPR001870">
    <property type="entry name" value="B30.2/SPRY"/>
</dbReference>
<dbReference type="GO" id="GO:0005634">
    <property type="term" value="C:nucleus"/>
    <property type="evidence" value="ECO:0007669"/>
    <property type="project" value="TreeGrafter"/>
</dbReference>
<dbReference type="PANTHER" id="PTHR12381:SF56">
    <property type="entry name" value="B30.2_SPRY DOMAIN-CONTAINING PROTEIN-RELATED"/>
    <property type="match status" value="1"/>
</dbReference>
<gene>
    <name evidence="2" type="ORF">TGDOM2_290270A</name>
</gene>
<sequence>MKRESSDSWGYGGTAKKSFSRKFENYGETYGVGDVIGTIIDLDDLRLSFTKNGKFLGVAYDLPPRVRDSGLFPHFCLKNVDIQVNFNAASAWFPPPNSKIQFLGDVPEKLSSRQFSRRQLACLPASVRVSVSSFLQDLMANLVEHPASPKDCEFIMMVGVPACGKTFWAEQHCRANPRKSFVLLGTNAVIDQMRVMGVKRQNAKCNLSEVSTASTAK</sequence>
<dbReference type="VEuPathDB" id="ToxoDB:TGDOM2_290270A"/>
<dbReference type="SUPFAM" id="SSF49899">
    <property type="entry name" value="Concanavalin A-like lectins/glucanases"/>
    <property type="match status" value="1"/>
</dbReference>
<dbReference type="InterPro" id="IPR003877">
    <property type="entry name" value="SPRY_dom"/>
</dbReference>
<organism evidence="2 3">
    <name type="scientific">Toxoplasma gondii GAB2-2007-GAL-DOM2</name>
    <dbReference type="NCBI Taxonomy" id="1130820"/>
    <lineage>
        <taxon>Eukaryota</taxon>
        <taxon>Sar</taxon>
        <taxon>Alveolata</taxon>
        <taxon>Apicomplexa</taxon>
        <taxon>Conoidasida</taxon>
        <taxon>Coccidia</taxon>
        <taxon>Eucoccidiorida</taxon>
        <taxon>Eimeriorina</taxon>
        <taxon>Sarcocystidae</taxon>
        <taxon>Toxoplasma</taxon>
    </lineage>
</organism>
<dbReference type="PROSITE" id="PS50188">
    <property type="entry name" value="B302_SPRY"/>
    <property type="match status" value="1"/>
</dbReference>
<dbReference type="Gene3D" id="3.40.50.300">
    <property type="entry name" value="P-loop containing nucleotide triphosphate hydrolases"/>
    <property type="match status" value="1"/>
</dbReference>
<dbReference type="Pfam" id="PF00622">
    <property type="entry name" value="SPRY"/>
    <property type="match status" value="1"/>
</dbReference>
<evidence type="ECO:0000313" key="2">
    <source>
        <dbReference type="EMBL" id="KFG42411.1"/>
    </source>
</evidence>
<evidence type="ECO:0000313" key="3">
    <source>
        <dbReference type="Proteomes" id="UP000028837"/>
    </source>
</evidence>
<dbReference type="OrthoDB" id="445357at2759"/>
<accession>A0A086KDE3</accession>
<dbReference type="GO" id="GO:0003723">
    <property type="term" value="F:RNA binding"/>
    <property type="evidence" value="ECO:0007669"/>
    <property type="project" value="TreeGrafter"/>
</dbReference>
<protein>
    <submittedName>
        <fullName evidence="2">SPRY domain-containing protein</fullName>
    </submittedName>
</protein>
<dbReference type="Proteomes" id="UP000028837">
    <property type="component" value="Unassembled WGS sequence"/>
</dbReference>
<evidence type="ECO:0000259" key="1">
    <source>
        <dbReference type="PROSITE" id="PS50188"/>
    </source>
</evidence>
<feature type="domain" description="B30.2/SPRY" evidence="1">
    <location>
        <begin position="1"/>
        <end position="91"/>
    </location>
</feature>
<dbReference type="Pfam" id="PF13671">
    <property type="entry name" value="AAA_33"/>
    <property type="match status" value="1"/>
</dbReference>
<proteinExistence type="predicted"/>
<dbReference type="PANTHER" id="PTHR12381">
    <property type="entry name" value="HETEROGENEOUS NUCLEAR RIBONUCLEOPROTEIN U FAMILY MEMBER"/>
    <property type="match status" value="1"/>
</dbReference>